<evidence type="ECO:0000313" key="2">
    <source>
        <dbReference type="Proteomes" id="UP001307889"/>
    </source>
</evidence>
<reference evidence="1 2" key="1">
    <citation type="submission" date="2023-09" db="EMBL/GenBank/DDBJ databases">
        <title>Nesidiocoris tenuis whole genome shotgun sequence.</title>
        <authorList>
            <person name="Shibata T."/>
            <person name="Shimoda M."/>
            <person name="Kobayashi T."/>
            <person name="Uehara T."/>
        </authorList>
    </citation>
    <scope>NUCLEOTIDE SEQUENCE [LARGE SCALE GENOMIC DNA]</scope>
    <source>
        <strain evidence="1 2">Japan</strain>
    </source>
</reference>
<name>A0ABN7AFC8_9HEMI</name>
<protein>
    <submittedName>
        <fullName evidence="1">Uncharacterized protein</fullName>
    </submittedName>
</protein>
<dbReference type="Proteomes" id="UP001307889">
    <property type="component" value="Chromosome 1"/>
</dbReference>
<sequence length="80" mass="8600">MSHGVLQILVSVLETRAPRSSIYVFGVFALPRLASNDITYYQPANKKANVNDIYPSTAARFIGKSVENAIGKKASCLGIG</sequence>
<accession>A0ABN7AFC8</accession>
<evidence type="ECO:0000313" key="1">
    <source>
        <dbReference type="EMBL" id="BES89581.1"/>
    </source>
</evidence>
<organism evidence="1 2">
    <name type="scientific">Nesidiocoris tenuis</name>
    <dbReference type="NCBI Taxonomy" id="355587"/>
    <lineage>
        <taxon>Eukaryota</taxon>
        <taxon>Metazoa</taxon>
        <taxon>Ecdysozoa</taxon>
        <taxon>Arthropoda</taxon>
        <taxon>Hexapoda</taxon>
        <taxon>Insecta</taxon>
        <taxon>Pterygota</taxon>
        <taxon>Neoptera</taxon>
        <taxon>Paraneoptera</taxon>
        <taxon>Hemiptera</taxon>
        <taxon>Heteroptera</taxon>
        <taxon>Panheteroptera</taxon>
        <taxon>Cimicomorpha</taxon>
        <taxon>Miridae</taxon>
        <taxon>Dicyphina</taxon>
        <taxon>Nesidiocoris</taxon>
    </lineage>
</organism>
<keyword evidence="2" id="KW-1185">Reference proteome</keyword>
<proteinExistence type="predicted"/>
<dbReference type="EMBL" id="AP028909">
    <property type="protein sequence ID" value="BES89581.1"/>
    <property type="molecule type" value="Genomic_DNA"/>
</dbReference>
<gene>
    <name evidence="1" type="ORF">NTJ_02388</name>
</gene>